<protein>
    <recommendedName>
        <fullName evidence="4">Cysteine dioxygenase</fullName>
    </recommendedName>
</protein>
<sequence length="156" mass="16280">MDLSVVPDLTMRGQDDPHGRAAAARPATVGQLAARVGDLAGRPAEWWRLVRFDAAGPVHVPLGGPTWLTTWPPGHGGTIRAHVSTLIAGELAEVVITSRGVTERPLRANRVRVHGGAPTLPQGGPCDGTHALTNPGPAFAVSLHAAEGRPWDLPST</sequence>
<accession>A0A7Y9EK68</accession>
<keyword evidence="3" id="KW-1185">Reference proteome</keyword>
<evidence type="ECO:0000256" key="1">
    <source>
        <dbReference type="SAM" id="MobiDB-lite"/>
    </source>
</evidence>
<dbReference type="SUPFAM" id="SSF51182">
    <property type="entry name" value="RmlC-like cupins"/>
    <property type="match status" value="1"/>
</dbReference>
<dbReference type="AlphaFoldDB" id="A0A7Y9EK68"/>
<name>A0A7Y9EK68_9ACTN</name>
<evidence type="ECO:0008006" key="4">
    <source>
        <dbReference type="Google" id="ProtNLM"/>
    </source>
</evidence>
<feature type="region of interest" description="Disordered" evidence="1">
    <location>
        <begin position="1"/>
        <end position="26"/>
    </location>
</feature>
<organism evidence="2 3">
    <name type="scientific">Actinomadura luteofluorescens</name>
    <dbReference type="NCBI Taxonomy" id="46163"/>
    <lineage>
        <taxon>Bacteria</taxon>
        <taxon>Bacillati</taxon>
        <taxon>Actinomycetota</taxon>
        <taxon>Actinomycetes</taxon>
        <taxon>Streptosporangiales</taxon>
        <taxon>Thermomonosporaceae</taxon>
        <taxon>Actinomadura</taxon>
    </lineage>
</organism>
<evidence type="ECO:0000313" key="3">
    <source>
        <dbReference type="Proteomes" id="UP000529783"/>
    </source>
</evidence>
<dbReference type="InterPro" id="IPR011051">
    <property type="entry name" value="RmlC_Cupin_sf"/>
</dbReference>
<proteinExistence type="predicted"/>
<reference evidence="2 3" key="1">
    <citation type="submission" date="2020-07" db="EMBL/GenBank/DDBJ databases">
        <title>Sequencing the genomes of 1000 actinobacteria strains.</title>
        <authorList>
            <person name="Klenk H.-P."/>
        </authorList>
    </citation>
    <scope>NUCLEOTIDE SEQUENCE [LARGE SCALE GENOMIC DNA]</scope>
    <source>
        <strain evidence="2 3">DSM 40398</strain>
    </source>
</reference>
<dbReference type="RefSeq" id="WP_179846016.1">
    <property type="nucleotide sequence ID" value="NZ_JACCBA010000001.1"/>
</dbReference>
<gene>
    <name evidence="2" type="ORF">BJY14_005241</name>
</gene>
<comment type="caution">
    <text evidence="2">The sequence shown here is derived from an EMBL/GenBank/DDBJ whole genome shotgun (WGS) entry which is preliminary data.</text>
</comment>
<dbReference type="Proteomes" id="UP000529783">
    <property type="component" value="Unassembled WGS sequence"/>
</dbReference>
<evidence type="ECO:0000313" key="2">
    <source>
        <dbReference type="EMBL" id="NYD49258.1"/>
    </source>
</evidence>
<dbReference type="EMBL" id="JACCBA010000001">
    <property type="protein sequence ID" value="NYD49258.1"/>
    <property type="molecule type" value="Genomic_DNA"/>
</dbReference>